<dbReference type="InterPro" id="IPR002358">
    <property type="entry name" value="Ribosomal_uL6_CS"/>
</dbReference>
<dbReference type="CDD" id="cd00432">
    <property type="entry name" value="Ribosomal_L18_L5e"/>
    <property type="match status" value="1"/>
</dbReference>
<dbReference type="PRINTS" id="PR00059">
    <property type="entry name" value="RIBOSOMALL6"/>
</dbReference>
<protein>
    <recommendedName>
        <fullName evidence="7">Large ribosomal subunit protein uL18c</fullName>
    </recommendedName>
    <alternativeName>
        <fullName evidence="8">Large ribosomal subunit protein uL6c</fullName>
    </alternativeName>
</protein>
<evidence type="ECO:0000256" key="8">
    <source>
        <dbReference type="ARBA" id="ARBA00069413"/>
    </source>
</evidence>
<dbReference type="Pfam" id="PF00347">
    <property type="entry name" value="Ribosomal_L6"/>
    <property type="match status" value="2"/>
</dbReference>
<dbReference type="GO" id="GO:0002181">
    <property type="term" value="P:cytoplasmic translation"/>
    <property type="evidence" value="ECO:0007669"/>
    <property type="project" value="TreeGrafter"/>
</dbReference>
<evidence type="ECO:0000256" key="7">
    <source>
        <dbReference type="ARBA" id="ARBA00035303"/>
    </source>
</evidence>
<sequence length="266" mass="28324">MSRVGKSPVELPAGVDVSLDGGMITSKGPLGSMSLAENQLVKIHQANGKITFEPADNSSEANAMSGTMRALVANMVVGVSRGFERKLNLVGVGYRAQAQGDKLNLSVGYSHPVVHQMPEGIKVETPVQTEILIKGIDKQKVGQVAAEVRAYRPPEPYKGKGVRYADEVHRLAVHRTNTHIYAQVFSPCGTQILASASTVEAEVRQQLAGQKGKGANIAAATVIGQRIAQKAKVAGIETVAFDRSGFRYHGRVKALAEAAREAGLKF</sequence>
<dbReference type="Pfam" id="PF00861">
    <property type="entry name" value="Ribosomal_L18p"/>
    <property type="match status" value="1"/>
</dbReference>
<comment type="caution">
    <text evidence="11">The sequence shown here is derived from an EMBL/GenBank/DDBJ whole genome shotgun (WGS) entry which is preliminary data.</text>
</comment>
<dbReference type="FunFam" id="3.90.930.12:FF:000001">
    <property type="entry name" value="50S ribosomal protein L6"/>
    <property type="match status" value="1"/>
</dbReference>
<evidence type="ECO:0000259" key="10">
    <source>
        <dbReference type="Pfam" id="PF00347"/>
    </source>
</evidence>
<dbReference type="Proteomes" id="UP000823405">
    <property type="component" value="Unassembled WGS sequence"/>
</dbReference>
<dbReference type="InterPro" id="IPR005484">
    <property type="entry name" value="Ribosomal_uL18_bac/plant/anim"/>
</dbReference>
<dbReference type="GO" id="GO:0019843">
    <property type="term" value="F:rRNA binding"/>
    <property type="evidence" value="ECO:0007669"/>
    <property type="project" value="UniProtKB-KW"/>
</dbReference>
<evidence type="ECO:0000313" key="12">
    <source>
        <dbReference type="Proteomes" id="UP000823405"/>
    </source>
</evidence>
<feature type="domain" description="Large ribosomal subunit protein uL6 alpha-beta" evidence="10">
    <location>
        <begin position="90"/>
        <end position="164"/>
    </location>
</feature>
<dbReference type="GO" id="GO:0022625">
    <property type="term" value="C:cytosolic large ribosomal subunit"/>
    <property type="evidence" value="ECO:0007669"/>
    <property type="project" value="TreeGrafter"/>
</dbReference>
<evidence type="ECO:0000256" key="6">
    <source>
        <dbReference type="ARBA" id="ARBA00023274"/>
    </source>
</evidence>
<dbReference type="NCBIfam" id="TIGR00060">
    <property type="entry name" value="L18_bact"/>
    <property type="match status" value="1"/>
</dbReference>
<dbReference type="InterPro" id="IPR019906">
    <property type="entry name" value="Ribosomal_uL6_bac-type"/>
</dbReference>
<evidence type="ECO:0000256" key="5">
    <source>
        <dbReference type="ARBA" id="ARBA00022980"/>
    </source>
</evidence>
<keyword evidence="5 9" id="KW-0689">Ribosomal protein</keyword>
<dbReference type="OrthoDB" id="540873at2759"/>
<keyword evidence="3" id="KW-0699">rRNA-binding</keyword>
<comment type="similarity">
    <text evidence="1">Belongs to the universal ribosomal protein uL18 family.</text>
</comment>
<evidence type="ECO:0000256" key="2">
    <source>
        <dbReference type="ARBA" id="ARBA00009356"/>
    </source>
</evidence>
<dbReference type="EMBL" id="JAAAIN010000088">
    <property type="protein sequence ID" value="KAG0320806.1"/>
    <property type="molecule type" value="Genomic_DNA"/>
</dbReference>
<name>A0A9P6RI11_9FUNG</name>
<dbReference type="FunFam" id="3.90.930.12:FF:000002">
    <property type="entry name" value="50S ribosomal protein L6"/>
    <property type="match status" value="1"/>
</dbReference>
<evidence type="ECO:0000256" key="1">
    <source>
        <dbReference type="ARBA" id="ARBA00007116"/>
    </source>
</evidence>
<comment type="similarity">
    <text evidence="2 9">Belongs to the universal ribosomal protein uL6 family.</text>
</comment>
<evidence type="ECO:0000256" key="3">
    <source>
        <dbReference type="ARBA" id="ARBA00022730"/>
    </source>
</evidence>
<dbReference type="InterPro" id="IPR004389">
    <property type="entry name" value="Ribosomal_uL18_bac-type"/>
</dbReference>
<keyword evidence="4" id="KW-0694">RNA-binding</keyword>
<keyword evidence="12" id="KW-1185">Reference proteome</keyword>
<dbReference type="PANTHER" id="PTHR11655:SF14">
    <property type="entry name" value="LARGE RIBOSOMAL SUBUNIT PROTEIN UL6M"/>
    <property type="match status" value="1"/>
</dbReference>
<dbReference type="InterPro" id="IPR020040">
    <property type="entry name" value="Ribosomal_uL6_a/b-dom"/>
</dbReference>
<dbReference type="HAMAP" id="MF_01337_B">
    <property type="entry name" value="Ribosomal_uL18_B"/>
    <property type="match status" value="1"/>
</dbReference>
<dbReference type="PANTHER" id="PTHR11655">
    <property type="entry name" value="60S/50S RIBOSOMAL PROTEIN L6/L9"/>
    <property type="match status" value="1"/>
</dbReference>
<dbReference type="Gene3D" id="3.30.420.100">
    <property type="match status" value="1"/>
</dbReference>
<dbReference type="InterPro" id="IPR036789">
    <property type="entry name" value="Ribosomal_uL6-like_a/b-dom_sf"/>
</dbReference>
<accession>A0A9P6RI11</accession>
<keyword evidence="6 9" id="KW-0687">Ribonucleoprotein</keyword>
<reference evidence="11" key="1">
    <citation type="journal article" date="2020" name="Fungal Divers.">
        <title>Resolving the Mortierellaceae phylogeny through synthesis of multi-gene phylogenetics and phylogenomics.</title>
        <authorList>
            <person name="Vandepol N."/>
            <person name="Liber J."/>
            <person name="Desiro A."/>
            <person name="Na H."/>
            <person name="Kennedy M."/>
            <person name="Barry K."/>
            <person name="Grigoriev I.V."/>
            <person name="Miller A.N."/>
            <person name="O'Donnell K."/>
            <person name="Stajich J.E."/>
            <person name="Bonito G."/>
        </authorList>
    </citation>
    <scope>NUCLEOTIDE SEQUENCE</scope>
    <source>
        <strain evidence="11">NVP60</strain>
    </source>
</reference>
<organism evidence="11 12">
    <name type="scientific">Linnemannia gamsii</name>
    <dbReference type="NCBI Taxonomy" id="64522"/>
    <lineage>
        <taxon>Eukaryota</taxon>
        <taxon>Fungi</taxon>
        <taxon>Fungi incertae sedis</taxon>
        <taxon>Mucoromycota</taxon>
        <taxon>Mortierellomycotina</taxon>
        <taxon>Mortierellomycetes</taxon>
        <taxon>Mortierellales</taxon>
        <taxon>Mortierellaceae</taxon>
        <taxon>Linnemannia</taxon>
    </lineage>
</organism>
<dbReference type="AlphaFoldDB" id="A0A9P6RI11"/>
<dbReference type="SUPFAM" id="SSF56053">
    <property type="entry name" value="Ribosomal protein L6"/>
    <property type="match status" value="2"/>
</dbReference>
<dbReference type="GO" id="GO:0003735">
    <property type="term" value="F:structural constituent of ribosome"/>
    <property type="evidence" value="ECO:0007669"/>
    <property type="project" value="InterPro"/>
</dbReference>
<evidence type="ECO:0000256" key="4">
    <source>
        <dbReference type="ARBA" id="ARBA00022884"/>
    </source>
</evidence>
<dbReference type="NCBIfam" id="TIGR03654">
    <property type="entry name" value="L6_bact"/>
    <property type="match status" value="1"/>
</dbReference>
<dbReference type="Gene3D" id="3.90.930.12">
    <property type="entry name" value="Ribosomal protein L6, alpha-beta domain"/>
    <property type="match status" value="2"/>
</dbReference>
<dbReference type="InterPro" id="IPR000702">
    <property type="entry name" value="Ribosomal_uL6-like"/>
</dbReference>
<evidence type="ECO:0000256" key="9">
    <source>
        <dbReference type="RuleBase" id="RU003869"/>
    </source>
</evidence>
<dbReference type="InterPro" id="IPR057268">
    <property type="entry name" value="Ribosomal_L18"/>
</dbReference>
<evidence type="ECO:0000313" key="11">
    <source>
        <dbReference type="EMBL" id="KAG0320806.1"/>
    </source>
</evidence>
<dbReference type="PROSITE" id="PS00525">
    <property type="entry name" value="RIBOSOMAL_L6_1"/>
    <property type="match status" value="1"/>
</dbReference>
<feature type="domain" description="Large ribosomal subunit protein uL6 alpha-beta" evidence="10">
    <location>
        <begin position="12"/>
        <end position="82"/>
    </location>
</feature>
<dbReference type="HAMAP" id="MF_01365_B">
    <property type="entry name" value="Ribosomal_uL6_B"/>
    <property type="match status" value="1"/>
</dbReference>
<proteinExistence type="inferred from homology"/>
<dbReference type="FunFam" id="3.30.420.100:FF:000001">
    <property type="entry name" value="50S ribosomal protein L18"/>
    <property type="match status" value="1"/>
</dbReference>
<gene>
    <name evidence="11" type="ORF">BGZ97_012770</name>
</gene>
<dbReference type="SUPFAM" id="SSF53137">
    <property type="entry name" value="Translational machinery components"/>
    <property type="match status" value="1"/>
</dbReference>